<dbReference type="OMA" id="CINIFQS"/>
<dbReference type="PANTHER" id="PTHR11139">
    <property type="entry name" value="ATAXIA TELANGIECTASIA MUTATED ATM -RELATED"/>
    <property type="match status" value="1"/>
</dbReference>
<protein>
    <recommendedName>
        <fullName evidence="2">FATC domain-containing protein</fullName>
    </recommendedName>
</protein>
<accession>A0A3P7JLJ6</accession>
<reference evidence="3 4" key="1">
    <citation type="submission" date="2018-08" db="EMBL/GenBank/DDBJ databases">
        <authorList>
            <person name="Laetsch R D."/>
            <person name="Stevens L."/>
            <person name="Kumar S."/>
            <person name="Blaxter L. M."/>
        </authorList>
    </citation>
    <scope>NUCLEOTIDE SEQUENCE [LARGE SCALE GENOMIC DNA]</scope>
</reference>
<dbReference type="AlphaFoldDB" id="A0A3P7JLJ6"/>
<dbReference type="InterPro" id="IPR050517">
    <property type="entry name" value="DDR_Repair_Kinase"/>
</dbReference>
<dbReference type="SMART" id="SM01343">
    <property type="entry name" value="FATC"/>
    <property type="match status" value="1"/>
</dbReference>
<feature type="region of interest" description="Disordered" evidence="1">
    <location>
        <begin position="102"/>
        <end position="125"/>
    </location>
</feature>
<dbReference type="EMBL" id="UYRX01001679">
    <property type="protein sequence ID" value="VDM91913.1"/>
    <property type="molecule type" value="Genomic_DNA"/>
</dbReference>
<dbReference type="GO" id="GO:0005634">
    <property type="term" value="C:nucleus"/>
    <property type="evidence" value="ECO:0007669"/>
    <property type="project" value="TreeGrafter"/>
</dbReference>
<dbReference type="STRING" id="42156.A0A3P7JLJ6"/>
<dbReference type="OrthoDB" id="10065496at2759"/>
<feature type="domain" description="FATC" evidence="2">
    <location>
        <begin position="157"/>
        <end position="189"/>
    </location>
</feature>
<name>A0A3P7JLJ6_LITSI</name>
<dbReference type="Pfam" id="PF02260">
    <property type="entry name" value="FATC"/>
    <property type="match status" value="1"/>
</dbReference>
<organism evidence="3 4">
    <name type="scientific">Litomosoides sigmodontis</name>
    <name type="common">Filarial nematode worm</name>
    <dbReference type="NCBI Taxonomy" id="42156"/>
    <lineage>
        <taxon>Eukaryota</taxon>
        <taxon>Metazoa</taxon>
        <taxon>Ecdysozoa</taxon>
        <taxon>Nematoda</taxon>
        <taxon>Chromadorea</taxon>
        <taxon>Rhabditida</taxon>
        <taxon>Spirurina</taxon>
        <taxon>Spiruromorpha</taxon>
        <taxon>Filarioidea</taxon>
        <taxon>Onchocercidae</taxon>
        <taxon>Litomosoides</taxon>
    </lineage>
</organism>
<dbReference type="GO" id="GO:0004674">
    <property type="term" value="F:protein serine/threonine kinase activity"/>
    <property type="evidence" value="ECO:0007669"/>
    <property type="project" value="TreeGrafter"/>
</dbReference>
<keyword evidence="4" id="KW-1185">Reference proteome</keyword>
<feature type="compositionally biased region" description="Basic and acidic residues" evidence="1">
    <location>
        <begin position="106"/>
        <end position="115"/>
    </location>
</feature>
<sequence length="189" mass="21605">MEKLSVERDLKNAVAEHHSIMHDMRPLLRSFAQKNESFAVYLQRYKELFSEPLIKGLKLLDDECSSSSVCINIFQSVIDIIPSIYDNLLLLEKVKERVELPFSSDKSSEMERNERQQQQNLHGKHVSKKVRMKLEGMITPSGNKNDSAKNDASIVSEPLTPAEQIDLLIQQATDISNLALMYEGWTAWV</sequence>
<proteinExistence type="predicted"/>
<dbReference type="InterPro" id="IPR003152">
    <property type="entry name" value="FATC_dom"/>
</dbReference>
<dbReference type="PROSITE" id="PS51190">
    <property type="entry name" value="FATC"/>
    <property type="match status" value="1"/>
</dbReference>
<dbReference type="Proteomes" id="UP000277928">
    <property type="component" value="Unassembled WGS sequence"/>
</dbReference>
<evidence type="ECO:0000259" key="2">
    <source>
        <dbReference type="PROSITE" id="PS51190"/>
    </source>
</evidence>
<evidence type="ECO:0000256" key="1">
    <source>
        <dbReference type="SAM" id="MobiDB-lite"/>
    </source>
</evidence>
<evidence type="ECO:0000313" key="3">
    <source>
        <dbReference type="EMBL" id="VDM91913.1"/>
    </source>
</evidence>
<gene>
    <name evidence="3" type="ORF">NLS_LOCUS9540</name>
</gene>
<evidence type="ECO:0000313" key="4">
    <source>
        <dbReference type="Proteomes" id="UP000277928"/>
    </source>
</evidence>